<proteinExistence type="predicted"/>
<evidence type="ECO:0000313" key="3">
    <source>
        <dbReference type="Proteomes" id="UP001358586"/>
    </source>
</evidence>
<accession>A0ABR0R5R5</accession>
<dbReference type="EMBL" id="JARKNE010000001">
    <property type="protein sequence ID" value="KAK5846925.1"/>
    <property type="molecule type" value="Genomic_DNA"/>
</dbReference>
<name>A0ABR0R5R5_GOSAR</name>
<comment type="caution">
    <text evidence="2">The sequence shown here is derived from an EMBL/GenBank/DDBJ whole genome shotgun (WGS) entry which is preliminary data.</text>
</comment>
<keyword evidence="3" id="KW-1185">Reference proteome</keyword>
<feature type="compositionally biased region" description="Polar residues" evidence="1">
    <location>
        <begin position="48"/>
        <end position="63"/>
    </location>
</feature>
<reference evidence="2 3" key="1">
    <citation type="submission" date="2023-03" db="EMBL/GenBank/DDBJ databases">
        <title>WGS of Gossypium arboreum.</title>
        <authorList>
            <person name="Yu D."/>
        </authorList>
    </citation>
    <scope>NUCLEOTIDE SEQUENCE [LARGE SCALE GENOMIC DNA]</scope>
    <source>
        <tissue evidence="2">Leaf</tissue>
    </source>
</reference>
<organism evidence="2 3">
    <name type="scientific">Gossypium arboreum</name>
    <name type="common">Tree cotton</name>
    <name type="synonym">Gossypium nanking</name>
    <dbReference type="NCBI Taxonomy" id="29729"/>
    <lineage>
        <taxon>Eukaryota</taxon>
        <taxon>Viridiplantae</taxon>
        <taxon>Streptophyta</taxon>
        <taxon>Embryophyta</taxon>
        <taxon>Tracheophyta</taxon>
        <taxon>Spermatophyta</taxon>
        <taxon>Magnoliopsida</taxon>
        <taxon>eudicotyledons</taxon>
        <taxon>Gunneridae</taxon>
        <taxon>Pentapetalae</taxon>
        <taxon>rosids</taxon>
        <taxon>malvids</taxon>
        <taxon>Malvales</taxon>
        <taxon>Malvaceae</taxon>
        <taxon>Malvoideae</taxon>
        <taxon>Gossypium</taxon>
    </lineage>
</organism>
<protein>
    <submittedName>
        <fullName evidence="2">Uncharacterized protein</fullName>
    </submittedName>
</protein>
<evidence type="ECO:0000313" key="2">
    <source>
        <dbReference type="EMBL" id="KAK5846925.1"/>
    </source>
</evidence>
<dbReference type="Proteomes" id="UP001358586">
    <property type="component" value="Chromosome 1"/>
</dbReference>
<feature type="region of interest" description="Disordered" evidence="1">
    <location>
        <begin position="42"/>
        <end position="63"/>
    </location>
</feature>
<gene>
    <name evidence="2" type="ORF">PVK06_003226</name>
</gene>
<evidence type="ECO:0000256" key="1">
    <source>
        <dbReference type="SAM" id="MobiDB-lite"/>
    </source>
</evidence>
<sequence>MEGDKNHDILAVTNNNLPVKDVEMNVGGVGVFITRVGDKNLRDLDSSAGPNSKPISGVGSSKGNATTELVLMGSGHLGVGPMVESVKQGFLGQENIRE</sequence>